<name>A0A0L8IEN1_OCTBM</name>
<feature type="signal peptide" evidence="1">
    <location>
        <begin position="1"/>
        <end position="24"/>
    </location>
</feature>
<evidence type="ECO:0000256" key="1">
    <source>
        <dbReference type="SAM" id="SignalP"/>
    </source>
</evidence>
<dbReference type="AlphaFoldDB" id="A0A0L8IEN1"/>
<sequence length="82" mass="9056">MYKRESMLFIVLSVLLFLINPVDLTTVPSTKCTLKADACAIDKTCSIAWYNCQCSPYTIIDFDVFCLTSGLALGMVPSCCED</sequence>
<accession>A0A0L8IEN1</accession>
<evidence type="ECO:0000313" key="2">
    <source>
        <dbReference type="EMBL" id="KOF99495.1"/>
    </source>
</evidence>
<dbReference type="EMBL" id="KQ415946">
    <property type="protein sequence ID" value="KOF99495.1"/>
    <property type="molecule type" value="Genomic_DNA"/>
</dbReference>
<gene>
    <name evidence="2" type="ORF">OCBIM_22015591mg</name>
</gene>
<proteinExistence type="predicted"/>
<protein>
    <submittedName>
        <fullName evidence="2">Uncharacterized protein</fullName>
    </submittedName>
</protein>
<feature type="chain" id="PRO_5005584347" evidence="1">
    <location>
        <begin position="25"/>
        <end position="82"/>
    </location>
</feature>
<organism evidence="2">
    <name type="scientific">Octopus bimaculoides</name>
    <name type="common">California two-spotted octopus</name>
    <dbReference type="NCBI Taxonomy" id="37653"/>
    <lineage>
        <taxon>Eukaryota</taxon>
        <taxon>Metazoa</taxon>
        <taxon>Spiralia</taxon>
        <taxon>Lophotrochozoa</taxon>
        <taxon>Mollusca</taxon>
        <taxon>Cephalopoda</taxon>
        <taxon>Coleoidea</taxon>
        <taxon>Octopodiformes</taxon>
        <taxon>Octopoda</taxon>
        <taxon>Incirrata</taxon>
        <taxon>Octopodidae</taxon>
        <taxon>Octopus</taxon>
    </lineage>
</organism>
<reference evidence="2" key="1">
    <citation type="submission" date="2015-07" db="EMBL/GenBank/DDBJ databases">
        <title>MeaNS - Measles Nucleotide Surveillance Program.</title>
        <authorList>
            <person name="Tran T."/>
            <person name="Druce J."/>
        </authorList>
    </citation>
    <scope>NUCLEOTIDE SEQUENCE</scope>
    <source>
        <strain evidence="2">UCB-OBI-ISO-001</strain>
        <tissue evidence="2">Gonad</tissue>
    </source>
</reference>
<keyword evidence="1" id="KW-0732">Signal</keyword>